<protein>
    <submittedName>
        <fullName evidence="2">Uncharacterized protein</fullName>
    </submittedName>
</protein>
<keyword evidence="1" id="KW-1133">Transmembrane helix</keyword>
<feature type="transmembrane region" description="Helical" evidence="1">
    <location>
        <begin position="817"/>
        <end position="838"/>
    </location>
</feature>
<reference evidence="2" key="1">
    <citation type="submission" date="2022-10" db="EMBL/GenBank/DDBJ databases">
        <title>Novel sulphate-reducing endosymbionts in the free-living metamonad Anaeramoeba.</title>
        <authorList>
            <person name="Jerlstrom-Hultqvist J."/>
            <person name="Cepicka I."/>
            <person name="Gallot-Lavallee L."/>
            <person name="Salas-Leiva D."/>
            <person name="Curtis B.A."/>
            <person name="Zahonova K."/>
            <person name="Pipaliya S."/>
            <person name="Dacks J."/>
            <person name="Roger A.J."/>
        </authorList>
    </citation>
    <scope>NUCLEOTIDE SEQUENCE</scope>
    <source>
        <strain evidence="2">BMAN</strain>
    </source>
</reference>
<comment type="caution">
    <text evidence="2">The sequence shown here is derived from an EMBL/GenBank/DDBJ whole genome shotgun (WGS) entry which is preliminary data.</text>
</comment>
<keyword evidence="1" id="KW-0812">Transmembrane</keyword>
<dbReference type="Proteomes" id="UP001149090">
    <property type="component" value="Unassembled WGS sequence"/>
</dbReference>
<sequence length="843" mass="102946">MELKQFEDYDNILASLLSQIDVIECIQKIEKEINKIIEGKFEKEKEFVFLENYLYEMINSIYEFEPQFKTKTTQLINNFFRKCLDLIFLKIEEENKGIAKSLSLILNFEKKSFYNSQEEDDFNFKKMEKRENYSKLKQENIEYFGRIRGFEKIICFILSKDHKLNSEITYYYLNSIIQISENFSEEFYQKISNFLQSFLEKLIESENEEIKSFTKNKIEEISSKIFKMIKKTNKTEEERKEYFEFKMKFENEISIKYLKTSSIPLKIEGIKKIQQKISIIKEQEQEQKQNESFGFNSNYNYSNPNSNSNYPKIDKELFISWFDSKNIIEIIFGKEIHQEIIKQSKEIILFLKQNNLFSKNQFIQILDKTKKQDQNIKESIFEILFEILKEFKEKEKEEEEEELINKLFSEIEENKEWTINLIKLIKDFSIQNLTKINFEKLIQEENQIENLIQEEKENEIEKRLKPIFLMNKLIIDSKIEKRIEEKMIERIELIEKNNQKLSNFLLFIKKIINYLPSSSSNQNNQQNYYNQKTKKQEITKEKFIEKLKEKYKIEEIIINSIISIKNKIKNEIENEIFENRTYLNHVETWIDFLEIIQEKQIEKFWEIFFEKSLIFKEKELFIQFFSKIIENEIENENENENENEIFFIKLNSISKKQFTKIIFENWKKLFIKINSKNKNKNKIIGKEELWEIILETENEEIYKLSIDFLIDFQHKNEKEIEKEIKDNNYNYIDNDFENERKEENYPKQFISECISRIEKEEKKEINKEEKEKKIYRFIIILKKYIERNENKILRKDLPFERHYSTLLFENPKFEIELIIIMNKNQIIIIIITITITIIKKKKR</sequence>
<evidence type="ECO:0000313" key="3">
    <source>
        <dbReference type="Proteomes" id="UP001149090"/>
    </source>
</evidence>
<dbReference type="EMBL" id="JAPDFW010000070">
    <property type="protein sequence ID" value="KAJ5074498.1"/>
    <property type="molecule type" value="Genomic_DNA"/>
</dbReference>
<keyword evidence="3" id="KW-1185">Reference proteome</keyword>
<evidence type="ECO:0000256" key="1">
    <source>
        <dbReference type="SAM" id="Phobius"/>
    </source>
</evidence>
<dbReference type="AlphaFoldDB" id="A0A9Q0LN77"/>
<proteinExistence type="predicted"/>
<organism evidence="2 3">
    <name type="scientific">Anaeramoeba ignava</name>
    <name type="common">Anaerobic marine amoeba</name>
    <dbReference type="NCBI Taxonomy" id="1746090"/>
    <lineage>
        <taxon>Eukaryota</taxon>
        <taxon>Metamonada</taxon>
        <taxon>Anaeramoebidae</taxon>
        <taxon>Anaeramoeba</taxon>
    </lineage>
</organism>
<name>A0A9Q0LN77_ANAIG</name>
<gene>
    <name evidence="2" type="ORF">M0811_01129</name>
</gene>
<evidence type="ECO:0000313" key="2">
    <source>
        <dbReference type="EMBL" id="KAJ5074498.1"/>
    </source>
</evidence>
<accession>A0A9Q0LN77</accession>
<keyword evidence="1" id="KW-0472">Membrane</keyword>